<dbReference type="EC" id="2.7.13.3" evidence="3"/>
<dbReference type="Gene3D" id="1.10.287.130">
    <property type="match status" value="1"/>
</dbReference>
<dbReference type="SMART" id="SM00388">
    <property type="entry name" value="HisKA"/>
    <property type="match status" value="1"/>
</dbReference>
<dbReference type="InterPro" id="IPR036890">
    <property type="entry name" value="HATPase_C_sf"/>
</dbReference>
<dbReference type="InterPro" id="IPR003594">
    <property type="entry name" value="HATPase_dom"/>
</dbReference>
<reference evidence="14" key="1">
    <citation type="submission" date="2015-10" db="EMBL/GenBank/DDBJ databases">
        <title>Draft genome sequence of Salegentibacter mishustinae KCTC 12263.</title>
        <authorList>
            <person name="Lin W."/>
            <person name="Zheng Q."/>
        </authorList>
    </citation>
    <scope>NUCLEOTIDE SEQUENCE [LARGE SCALE GENOMIC DNA]</scope>
    <source>
        <strain evidence="14">KCTC 12263</strain>
    </source>
</reference>
<dbReference type="Pfam" id="PF00672">
    <property type="entry name" value="HAMP"/>
    <property type="match status" value="1"/>
</dbReference>
<dbReference type="AlphaFoldDB" id="A0A0Q9Z8G6"/>
<keyword evidence="4" id="KW-0597">Phosphoprotein</keyword>
<dbReference type="SUPFAM" id="SSF47384">
    <property type="entry name" value="Homodimeric domain of signal transducing histidine kinase"/>
    <property type="match status" value="1"/>
</dbReference>
<feature type="domain" description="HAMP" evidence="13">
    <location>
        <begin position="183"/>
        <end position="236"/>
    </location>
</feature>
<evidence type="ECO:0000256" key="4">
    <source>
        <dbReference type="ARBA" id="ARBA00022553"/>
    </source>
</evidence>
<dbReference type="SMART" id="SM00304">
    <property type="entry name" value="HAMP"/>
    <property type="match status" value="1"/>
</dbReference>
<keyword evidence="6 11" id="KW-0812">Transmembrane</keyword>
<dbReference type="InterPro" id="IPR003661">
    <property type="entry name" value="HisK_dim/P_dom"/>
</dbReference>
<proteinExistence type="predicted"/>
<evidence type="ECO:0000256" key="5">
    <source>
        <dbReference type="ARBA" id="ARBA00022679"/>
    </source>
</evidence>
<dbReference type="EMBL" id="LKTP01000012">
    <property type="protein sequence ID" value="KRG29259.1"/>
    <property type="molecule type" value="Genomic_DNA"/>
</dbReference>
<dbReference type="CDD" id="cd00082">
    <property type="entry name" value="HisKA"/>
    <property type="match status" value="1"/>
</dbReference>
<keyword evidence="5" id="KW-0808">Transferase</keyword>
<dbReference type="InterPro" id="IPR050428">
    <property type="entry name" value="TCS_sensor_his_kinase"/>
</dbReference>
<evidence type="ECO:0000313" key="14">
    <source>
        <dbReference type="EMBL" id="KRG29259.1"/>
    </source>
</evidence>
<dbReference type="Pfam" id="PF02518">
    <property type="entry name" value="HATPase_c"/>
    <property type="match status" value="1"/>
</dbReference>
<evidence type="ECO:0000256" key="6">
    <source>
        <dbReference type="ARBA" id="ARBA00022692"/>
    </source>
</evidence>
<feature type="domain" description="Histidine kinase" evidence="12">
    <location>
        <begin position="244"/>
        <end position="461"/>
    </location>
</feature>
<evidence type="ECO:0000256" key="1">
    <source>
        <dbReference type="ARBA" id="ARBA00000085"/>
    </source>
</evidence>
<dbReference type="Gene3D" id="6.10.340.10">
    <property type="match status" value="1"/>
</dbReference>
<evidence type="ECO:0000256" key="7">
    <source>
        <dbReference type="ARBA" id="ARBA00022777"/>
    </source>
</evidence>
<evidence type="ECO:0000256" key="10">
    <source>
        <dbReference type="ARBA" id="ARBA00023136"/>
    </source>
</evidence>
<evidence type="ECO:0000256" key="3">
    <source>
        <dbReference type="ARBA" id="ARBA00012438"/>
    </source>
</evidence>
<dbReference type="InterPro" id="IPR036097">
    <property type="entry name" value="HisK_dim/P_sf"/>
</dbReference>
<evidence type="ECO:0000256" key="2">
    <source>
        <dbReference type="ARBA" id="ARBA00004370"/>
    </source>
</evidence>
<gene>
    <name evidence="14" type="ORF">APR42_04810</name>
</gene>
<dbReference type="InterPro" id="IPR005467">
    <property type="entry name" value="His_kinase_dom"/>
</dbReference>
<dbReference type="Proteomes" id="UP000051643">
    <property type="component" value="Unassembled WGS sequence"/>
</dbReference>
<keyword evidence="10 11" id="KW-0472">Membrane</keyword>
<evidence type="ECO:0000313" key="15">
    <source>
        <dbReference type="Proteomes" id="UP000051643"/>
    </source>
</evidence>
<dbReference type="PROSITE" id="PS50109">
    <property type="entry name" value="HIS_KIN"/>
    <property type="match status" value="1"/>
</dbReference>
<comment type="subcellular location">
    <subcellularLocation>
        <location evidence="2">Membrane</location>
    </subcellularLocation>
</comment>
<dbReference type="STRING" id="270918.APR42_04810"/>
<evidence type="ECO:0000256" key="11">
    <source>
        <dbReference type="SAM" id="Phobius"/>
    </source>
</evidence>
<evidence type="ECO:0000256" key="8">
    <source>
        <dbReference type="ARBA" id="ARBA00022989"/>
    </source>
</evidence>
<evidence type="ECO:0000259" key="13">
    <source>
        <dbReference type="PROSITE" id="PS50885"/>
    </source>
</evidence>
<dbReference type="Gene3D" id="3.30.565.10">
    <property type="entry name" value="Histidine kinase-like ATPase, C-terminal domain"/>
    <property type="match status" value="1"/>
</dbReference>
<evidence type="ECO:0000256" key="9">
    <source>
        <dbReference type="ARBA" id="ARBA00023012"/>
    </source>
</evidence>
<dbReference type="OrthoDB" id="594725at2"/>
<feature type="transmembrane region" description="Helical" evidence="11">
    <location>
        <begin position="12"/>
        <end position="32"/>
    </location>
</feature>
<comment type="caution">
    <text evidence="14">The sequence shown here is derived from an EMBL/GenBank/DDBJ whole genome shotgun (WGS) entry which is preliminary data.</text>
</comment>
<protein>
    <recommendedName>
        <fullName evidence="3">histidine kinase</fullName>
        <ecNumber evidence="3">2.7.13.3</ecNumber>
    </recommendedName>
</protein>
<evidence type="ECO:0000259" key="12">
    <source>
        <dbReference type="PROSITE" id="PS50109"/>
    </source>
</evidence>
<comment type="catalytic activity">
    <reaction evidence="1">
        <text>ATP + protein L-histidine = ADP + protein N-phospho-L-histidine.</text>
        <dbReference type="EC" id="2.7.13.3"/>
    </reaction>
</comment>
<dbReference type="PANTHER" id="PTHR45436">
    <property type="entry name" value="SENSOR HISTIDINE KINASE YKOH"/>
    <property type="match status" value="1"/>
</dbReference>
<sequence>MNLNFKNRITLHYIVATATLMALVFGAIFFTVKNTVLENLDSDLSYEAIKHTGEIAISGERIYFANKAEWEEREHRESEVNPVFIQVMDKQGNLMDKSPNLKMDQLPFKQTKFGGHFNTKLNQKNIRQVQLPIEKEGKIKGYMLAAMSYESALSVISKLRNVLLISFFIVLIGVYFVSRFLAGRSIKPVREISNTISRITRNNLNERVSTPHHQDEIHELSTNFNALLERIENAIEREKQFTSDASHELRTPLATLRGTLEVLIRRPRSQVEYEEKIRYSLIEIDRMTSTLEQLLLLARLDNSSYQKKHDEWTSLPKLIDESISQFKNAINEKNLKIDLDFDHSDKAQGLYYYSKIIIDNILGNAVKYSRANSNINIGVKTLEDKIICTITDEGIGIREEDLTKIYDSFFRSDALSHKKITGNGLGLAIAKKCADAIGAEIEIKSTFGRGTTVTIIFLSQS</sequence>
<dbReference type="RefSeq" id="WP_057481736.1">
    <property type="nucleotide sequence ID" value="NZ_BMWR01000003.1"/>
</dbReference>
<dbReference type="Pfam" id="PF00512">
    <property type="entry name" value="HisKA"/>
    <property type="match status" value="1"/>
</dbReference>
<dbReference type="GO" id="GO:0005886">
    <property type="term" value="C:plasma membrane"/>
    <property type="evidence" value="ECO:0007669"/>
    <property type="project" value="TreeGrafter"/>
</dbReference>
<dbReference type="GO" id="GO:0000155">
    <property type="term" value="F:phosphorelay sensor kinase activity"/>
    <property type="evidence" value="ECO:0007669"/>
    <property type="project" value="InterPro"/>
</dbReference>
<keyword evidence="7 14" id="KW-0418">Kinase</keyword>
<name>A0A0Q9Z8G6_9FLAO</name>
<dbReference type="PRINTS" id="PR00344">
    <property type="entry name" value="BCTRLSENSOR"/>
</dbReference>
<keyword evidence="8 11" id="KW-1133">Transmembrane helix</keyword>
<dbReference type="PANTHER" id="PTHR45436:SF5">
    <property type="entry name" value="SENSOR HISTIDINE KINASE TRCS"/>
    <property type="match status" value="1"/>
</dbReference>
<dbReference type="InterPro" id="IPR004358">
    <property type="entry name" value="Sig_transdc_His_kin-like_C"/>
</dbReference>
<dbReference type="SUPFAM" id="SSF55874">
    <property type="entry name" value="ATPase domain of HSP90 chaperone/DNA topoisomerase II/histidine kinase"/>
    <property type="match status" value="1"/>
</dbReference>
<dbReference type="SMART" id="SM00387">
    <property type="entry name" value="HATPase_c"/>
    <property type="match status" value="1"/>
</dbReference>
<dbReference type="PROSITE" id="PS50885">
    <property type="entry name" value="HAMP"/>
    <property type="match status" value="1"/>
</dbReference>
<dbReference type="SUPFAM" id="SSF158472">
    <property type="entry name" value="HAMP domain-like"/>
    <property type="match status" value="1"/>
</dbReference>
<keyword evidence="9" id="KW-0902">Two-component regulatory system</keyword>
<organism evidence="14 15">
    <name type="scientific">Salegentibacter mishustinae</name>
    <dbReference type="NCBI Taxonomy" id="270918"/>
    <lineage>
        <taxon>Bacteria</taxon>
        <taxon>Pseudomonadati</taxon>
        <taxon>Bacteroidota</taxon>
        <taxon>Flavobacteriia</taxon>
        <taxon>Flavobacteriales</taxon>
        <taxon>Flavobacteriaceae</taxon>
        <taxon>Salegentibacter</taxon>
    </lineage>
</organism>
<feature type="transmembrane region" description="Helical" evidence="11">
    <location>
        <begin position="162"/>
        <end position="182"/>
    </location>
</feature>
<accession>A0A0Q9Z8G6</accession>
<keyword evidence="15" id="KW-1185">Reference proteome</keyword>
<dbReference type="InterPro" id="IPR003660">
    <property type="entry name" value="HAMP_dom"/>
</dbReference>
<dbReference type="CDD" id="cd06225">
    <property type="entry name" value="HAMP"/>
    <property type="match status" value="1"/>
</dbReference>